<protein>
    <recommendedName>
        <fullName evidence="3">DUF4868 domain-containing protein</fullName>
    </recommendedName>
</protein>
<sequence length="296" mass="33463">MANNDTTNLFALLDDAEAPIRRIPLTNDLSISIKDMFSHQLATLIENKQNIEFTGSYNVDLGELFTITDYPLPENIPAALSNPLACPVLNLTEETHQIKSLFTGVWAKHDNQVSFQVFDAGKLLSKGLTIIGSGNTFKKLEDPGLVLQDKLTAHYNNGTLYFASYHNTKRFLDLTNYYKEATDLDLDTFASSTLFEFENEVLFKTNADSIIRKKVALLQKNNVLQNLSIEDIQTVANSLNQDLPEQYHIKISISNGKLVIPTDRKHIKDLLRFLDEDYVTAPLTKRKCLTNSKKYL</sequence>
<dbReference type="InterPro" id="IPR032359">
    <property type="entry name" value="KwaB-like"/>
</dbReference>
<reference evidence="2" key="1">
    <citation type="submission" date="2016-10" db="EMBL/GenBank/DDBJ databases">
        <authorList>
            <person name="Varghese N."/>
            <person name="Submissions S."/>
        </authorList>
    </citation>
    <scope>NUCLEOTIDE SEQUENCE [LARGE SCALE GENOMIC DNA]</scope>
    <source>
        <strain evidence="2">CBMB127</strain>
    </source>
</reference>
<dbReference type="EMBL" id="FNFX01000003">
    <property type="protein sequence ID" value="SDK53694.1"/>
    <property type="molecule type" value="Genomic_DNA"/>
</dbReference>
<keyword evidence="2" id="KW-1185">Reference proteome</keyword>
<evidence type="ECO:0000313" key="2">
    <source>
        <dbReference type="Proteomes" id="UP000198629"/>
    </source>
</evidence>
<dbReference type="Pfam" id="PF16162">
    <property type="entry name" value="KwaB"/>
    <property type="match status" value="1"/>
</dbReference>
<dbReference type="AlphaFoldDB" id="A0A1G9CQG6"/>
<dbReference type="STRING" id="492660.SAMN05192566_1568"/>
<name>A0A1G9CQG6_9PROT</name>
<organism evidence="1 2">
    <name type="scientific">Methylophilus rhizosphaerae</name>
    <dbReference type="NCBI Taxonomy" id="492660"/>
    <lineage>
        <taxon>Bacteria</taxon>
        <taxon>Pseudomonadati</taxon>
        <taxon>Pseudomonadota</taxon>
        <taxon>Betaproteobacteria</taxon>
        <taxon>Nitrosomonadales</taxon>
        <taxon>Methylophilaceae</taxon>
        <taxon>Methylophilus</taxon>
    </lineage>
</organism>
<gene>
    <name evidence="1" type="ORF">SAMN05192566_1568</name>
</gene>
<dbReference type="Proteomes" id="UP000198629">
    <property type="component" value="Unassembled WGS sequence"/>
</dbReference>
<accession>A0A1G9CQG6</accession>
<evidence type="ECO:0008006" key="3">
    <source>
        <dbReference type="Google" id="ProtNLM"/>
    </source>
</evidence>
<dbReference type="RefSeq" id="WP_176755238.1">
    <property type="nucleotide sequence ID" value="NZ_FNFX01000003.1"/>
</dbReference>
<evidence type="ECO:0000313" key="1">
    <source>
        <dbReference type="EMBL" id="SDK53694.1"/>
    </source>
</evidence>
<proteinExistence type="predicted"/>